<dbReference type="Gene3D" id="3.40.50.720">
    <property type="entry name" value="NAD(P)-binding Rossmann-like Domain"/>
    <property type="match status" value="1"/>
</dbReference>
<feature type="non-terminal residue" evidence="1">
    <location>
        <position position="1"/>
    </location>
</feature>
<dbReference type="SUPFAM" id="SSF69572">
    <property type="entry name" value="Activating enzymes of the ubiquitin-like proteins"/>
    <property type="match status" value="1"/>
</dbReference>
<name>A0A820YPP5_9BILA</name>
<dbReference type="GO" id="GO:0008641">
    <property type="term" value="F:ubiquitin-like modifier activating enzyme activity"/>
    <property type="evidence" value="ECO:0007669"/>
    <property type="project" value="InterPro"/>
</dbReference>
<evidence type="ECO:0000313" key="1">
    <source>
        <dbReference type="EMBL" id="CAF4549627.1"/>
    </source>
</evidence>
<dbReference type="EMBL" id="CAJOBO010005722">
    <property type="protein sequence ID" value="CAF4549627.1"/>
    <property type="molecule type" value="Genomic_DNA"/>
</dbReference>
<reference evidence="1" key="1">
    <citation type="submission" date="2021-02" db="EMBL/GenBank/DDBJ databases">
        <authorList>
            <person name="Nowell W R."/>
        </authorList>
    </citation>
    <scope>NUCLEOTIDE SEQUENCE</scope>
</reference>
<protein>
    <submittedName>
        <fullName evidence="1">Uncharacterized protein</fullName>
    </submittedName>
</protein>
<dbReference type="InterPro" id="IPR035985">
    <property type="entry name" value="Ubiquitin-activating_enz"/>
</dbReference>
<evidence type="ECO:0000313" key="2">
    <source>
        <dbReference type="Proteomes" id="UP000663851"/>
    </source>
</evidence>
<dbReference type="AlphaFoldDB" id="A0A820YPP5"/>
<organism evidence="1 2">
    <name type="scientific">Rotaria socialis</name>
    <dbReference type="NCBI Taxonomy" id="392032"/>
    <lineage>
        <taxon>Eukaryota</taxon>
        <taxon>Metazoa</taxon>
        <taxon>Spiralia</taxon>
        <taxon>Gnathifera</taxon>
        <taxon>Rotifera</taxon>
        <taxon>Eurotatoria</taxon>
        <taxon>Bdelloidea</taxon>
        <taxon>Philodinida</taxon>
        <taxon>Philodinidae</taxon>
        <taxon>Rotaria</taxon>
    </lineage>
</organism>
<proteinExistence type="predicted"/>
<accession>A0A820YPP5</accession>
<comment type="caution">
    <text evidence="1">The sequence shown here is derived from an EMBL/GenBank/DDBJ whole genome shotgun (WGS) entry which is preliminary data.</text>
</comment>
<dbReference type="Proteomes" id="UP000663851">
    <property type="component" value="Unassembled WGS sequence"/>
</dbReference>
<gene>
    <name evidence="1" type="ORF">HFQ381_LOCUS30800</name>
</gene>
<sequence length="32" mass="3673">QEAIKLITHQYTPVDNVLVYNGIRQSANVFKL</sequence>